<dbReference type="EMBL" id="PPTU01000001">
    <property type="protein sequence ID" value="RDB73321.1"/>
    <property type="molecule type" value="Genomic_DNA"/>
</dbReference>
<reference evidence="15 16" key="2">
    <citation type="journal article" date="2018" name="Elife">
        <title>Discovery and characterization of a prevalent human gut bacterial enzyme sufficient for the inactivation of a family of plant toxins.</title>
        <authorList>
            <person name="Koppel N."/>
            <person name="Bisanz J.E."/>
            <person name="Pandelia M.E."/>
            <person name="Turnbaugh P.J."/>
            <person name="Balskus E.P."/>
        </authorList>
    </citation>
    <scope>NUCLEOTIDE SEQUENCE [LARGE SCALE GENOMIC DNA]</scope>
    <source>
        <strain evidence="13 17">16A</strain>
        <strain evidence="12 16">FAA1-1-60AUCSF</strain>
        <strain evidence="11 15">MR1 #12</strain>
        <strain evidence="10 18">W1 BHI 6</strain>
    </source>
</reference>
<name>A0A369MPF2_EGGLN</name>
<evidence type="ECO:0000313" key="10">
    <source>
        <dbReference type="EMBL" id="RDB73321.1"/>
    </source>
</evidence>
<evidence type="ECO:0000313" key="18">
    <source>
        <dbReference type="Proteomes" id="UP000253970"/>
    </source>
</evidence>
<dbReference type="Proteomes" id="UP000253752">
    <property type="component" value="Unassembled WGS sequence"/>
</dbReference>
<evidence type="ECO:0000256" key="5">
    <source>
        <dbReference type="ARBA" id="ARBA00022989"/>
    </source>
</evidence>
<dbReference type="EMBL" id="WPOM01000029">
    <property type="protein sequence ID" value="MVN33896.1"/>
    <property type="molecule type" value="Genomic_DNA"/>
</dbReference>
<dbReference type="GeneID" id="69510629"/>
<dbReference type="SUPFAM" id="SSF161098">
    <property type="entry name" value="MetI-like"/>
    <property type="match status" value="1"/>
</dbReference>
<dbReference type="InterPro" id="IPR035906">
    <property type="entry name" value="MetI-like_sf"/>
</dbReference>
<organism evidence="10 18">
    <name type="scientific">Eggerthella lenta</name>
    <name type="common">Eubacterium lentum</name>
    <dbReference type="NCBI Taxonomy" id="84112"/>
    <lineage>
        <taxon>Bacteria</taxon>
        <taxon>Bacillati</taxon>
        <taxon>Actinomycetota</taxon>
        <taxon>Coriobacteriia</taxon>
        <taxon>Eggerthellales</taxon>
        <taxon>Eggerthellaceae</taxon>
        <taxon>Eggerthella</taxon>
    </lineage>
</organism>
<dbReference type="PANTHER" id="PTHR43163">
    <property type="entry name" value="DIPEPTIDE TRANSPORT SYSTEM PERMEASE PROTEIN DPPB-RELATED"/>
    <property type="match status" value="1"/>
</dbReference>
<evidence type="ECO:0000313" key="11">
    <source>
        <dbReference type="EMBL" id="RDB77324.1"/>
    </source>
</evidence>
<evidence type="ECO:0000256" key="7">
    <source>
        <dbReference type="RuleBase" id="RU363032"/>
    </source>
</evidence>
<dbReference type="CDD" id="cd06261">
    <property type="entry name" value="TM_PBP2"/>
    <property type="match status" value="1"/>
</dbReference>
<feature type="transmembrane region" description="Helical" evidence="7">
    <location>
        <begin position="305"/>
        <end position="327"/>
    </location>
</feature>
<feature type="transmembrane region" description="Helical" evidence="7">
    <location>
        <begin position="197"/>
        <end position="216"/>
    </location>
</feature>
<protein>
    <submittedName>
        <fullName evidence="9 10">ABC transporter permease</fullName>
    </submittedName>
</protein>
<reference evidence="9 20" key="4">
    <citation type="submission" date="2019-11" db="EMBL/GenBank/DDBJ databases">
        <title>Whole genome shotgun sequencing (WGS) data from Adlercreutzia equolifaciens ResAG-91, Eggerthella lenta MRI-F36, MRI-F37, MRI-F40, ResAG-49, ResAG-88, ResAG-121, ResAG-145, and Gordonibacter sp. ResAG-5, ResAG-26, ResAG-43, ResAG-50, ResAG-59.</title>
        <authorList>
            <person name="Stoll D.A."/>
            <person name="Danylec N."/>
            <person name="Franz C.M.A.P."/>
            <person name="Huch M."/>
        </authorList>
    </citation>
    <scope>NUCLEOTIDE SEQUENCE [LARGE SCALE GENOMIC DNA]</scope>
    <source>
        <strain evidence="9 20">ResAG-88</strain>
    </source>
</reference>
<accession>A0A369MPF2</accession>
<dbReference type="Pfam" id="PF19300">
    <property type="entry name" value="BPD_transp_1_N"/>
    <property type="match status" value="1"/>
</dbReference>
<comment type="subcellular location">
    <subcellularLocation>
        <location evidence="1 7">Cell membrane</location>
        <topology evidence="1 7">Multi-pass membrane protein</topology>
    </subcellularLocation>
</comment>
<dbReference type="Proteomes" id="UP000253915">
    <property type="component" value="Unassembled WGS sequence"/>
</dbReference>
<dbReference type="AlphaFoldDB" id="A0A369MPF2"/>
<dbReference type="RefSeq" id="WP_009304657.1">
    <property type="nucleotide sequence ID" value="NZ_AP025575.1"/>
</dbReference>
<evidence type="ECO:0000256" key="2">
    <source>
        <dbReference type="ARBA" id="ARBA00022448"/>
    </source>
</evidence>
<keyword evidence="3" id="KW-1003">Cell membrane</keyword>
<dbReference type="EMBL" id="VEVP01000005">
    <property type="protein sequence ID" value="TNU94086.1"/>
    <property type="molecule type" value="Genomic_DNA"/>
</dbReference>
<keyword evidence="6 7" id="KW-0472">Membrane</keyword>
<dbReference type="EMBL" id="PPTY01000002">
    <property type="protein sequence ID" value="RDB88422.1"/>
    <property type="molecule type" value="Genomic_DNA"/>
</dbReference>
<evidence type="ECO:0000313" key="19">
    <source>
        <dbReference type="Proteomes" id="UP000312594"/>
    </source>
</evidence>
<dbReference type="PROSITE" id="PS50928">
    <property type="entry name" value="ABC_TM1"/>
    <property type="match status" value="1"/>
</dbReference>
<dbReference type="InterPro" id="IPR045621">
    <property type="entry name" value="BPD_transp_1_N"/>
</dbReference>
<dbReference type="InterPro" id="IPR000515">
    <property type="entry name" value="MetI-like"/>
</dbReference>
<dbReference type="GO" id="GO:0055085">
    <property type="term" value="P:transmembrane transport"/>
    <property type="evidence" value="ECO:0007669"/>
    <property type="project" value="InterPro"/>
</dbReference>
<dbReference type="EMBL" id="PPTX01000018">
    <property type="protein sequence ID" value="RDB77324.1"/>
    <property type="molecule type" value="Genomic_DNA"/>
</dbReference>
<dbReference type="GO" id="GO:0005886">
    <property type="term" value="C:plasma membrane"/>
    <property type="evidence" value="ECO:0007669"/>
    <property type="project" value="UniProtKB-SubCell"/>
</dbReference>
<feature type="transmembrane region" description="Helical" evidence="7">
    <location>
        <begin position="134"/>
        <end position="162"/>
    </location>
</feature>
<evidence type="ECO:0000256" key="3">
    <source>
        <dbReference type="ARBA" id="ARBA00022475"/>
    </source>
</evidence>
<evidence type="ECO:0000313" key="13">
    <source>
        <dbReference type="EMBL" id="RDC41528.1"/>
    </source>
</evidence>
<comment type="caution">
    <text evidence="10">The sequence shown here is derived from an EMBL/GenBank/DDBJ whole genome shotgun (WGS) entry which is preliminary data.</text>
</comment>
<dbReference type="Proteomes" id="UP000312594">
    <property type="component" value="Unassembled WGS sequence"/>
</dbReference>
<feature type="domain" description="ABC transmembrane type-1" evidence="8">
    <location>
        <begin position="95"/>
        <end position="324"/>
    </location>
</feature>
<dbReference type="Proteomes" id="UP000253970">
    <property type="component" value="Unassembled WGS sequence"/>
</dbReference>
<evidence type="ECO:0000313" key="15">
    <source>
        <dbReference type="Proteomes" id="UP000253752"/>
    </source>
</evidence>
<dbReference type="Gene3D" id="1.10.3720.10">
    <property type="entry name" value="MetI-like"/>
    <property type="match status" value="1"/>
</dbReference>
<feature type="transmembrane region" description="Helical" evidence="7">
    <location>
        <begin position="99"/>
        <end position="122"/>
    </location>
</feature>
<keyword evidence="5 7" id="KW-1133">Transmembrane helix</keyword>
<dbReference type="EMBL" id="PPUQ01000001">
    <property type="protein sequence ID" value="RDC41528.1"/>
    <property type="molecule type" value="Genomic_DNA"/>
</dbReference>
<evidence type="ECO:0000256" key="6">
    <source>
        <dbReference type="ARBA" id="ARBA00023136"/>
    </source>
</evidence>
<evidence type="ECO:0000313" key="14">
    <source>
        <dbReference type="EMBL" id="TNU94086.1"/>
    </source>
</evidence>
<feature type="transmembrane region" description="Helical" evidence="7">
    <location>
        <begin position="255"/>
        <end position="276"/>
    </location>
</feature>
<comment type="similarity">
    <text evidence="7">Belongs to the binding-protein-dependent transport system permease family.</text>
</comment>
<gene>
    <name evidence="13" type="ORF">C1853_00300</name>
    <name evidence="12" type="ORF">C1871_03025</name>
    <name evidence="11" type="ORF">C1872_11335</name>
    <name evidence="10" type="ORF">C1875_00245</name>
    <name evidence="14" type="ORF">FIC87_03485</name>
    <name evidence="9" type="ORF">GO726_12100</name>
</gene>
<proteinExistence type="inferred from homology"/>
<evidence type="ECO:0000256" key="4">
    <source>
        <dbReference type="ARBA" id="ARBA00022692"/>
    </source>
</evidence>
<sequence length="339" mass="36304">MLKYILKRILMVIPVLLGVTVIIFLITRVLAPDPAPVVLGEHATTEAMAAWRADNGLDDPIWLQYINFIVGALQGNLGTSYYTHQPVTAEIAARFPATAELAICAIIVASIVGVALGVLAAVKKNKAADNVSMLIALVGVSMPIFWSGILLILLFSGILHWLPSSGRVSPLLQPSGGTGFFILDTIMQGNWAGLADVLVHLILPTLALSLYSMAIITRMTRSSMLETLNADYIRTARAKGLSKGSVNIKHALRNAMLPVSTVIGLQFGSLLGGALLTETVFAWPGIGKFAVDCVLKSDFPVVQGIVLLVAVIFVIMNLVVDIVYAYLDPRIKYGAKEEG</sequence>
<keyword evidence="4 7" id="KW-0812">Transmembrane</keyword>
<reference evidence="14 19" key="1">
    <citation type="journal article" date="2005" name="Appl. Environ. Microbiol.">
        <title>Intestinal bacterial communities that produce active estrogen-like compounds enterodiol and enterolactone in humans.</title>
        <authorList>
            <person name="Clavel T."/>
            <person name="Henderson G."/>
            <person name="Alpert C.A."/>
            <person name="Philippe C."/>
            <person name="Rigottier-Gois L."/>
            <person name="Dore J."/>
            <person name="Blaut M."/>
        </authorList>
    </citation>
    <scope>NUCLEOTIDE SEQUENCE [LARGE SCALE GENOMIC DNA]</scope>
    <source>
        <strain evidence="14 19">SECO-MT75m2</strain>
    </source>
</reference>
<dbReference type="PANTHER" id="PTHR43163:SF6">
    <property type="entry name" value="DIPEPTIDE TRANSPORT SYSTEM PERMEASE PROTEIN DPPB-RELATED"/>
    <property type="match status" value="1"/>
</dbReference>
<evidence type="ECO:0000313" key="12">
    <source>
        <dbReference type="EMBL" id="RDB88422.1"/>
    </source>
</evidence>
<evidence type="ECO:0000313" key="16">
    <source>
        <dbReference type="Proteomes" id="UP000253857"/>
    </source>
</evidence>
<evidence type="ECO:0000313" key="9">
    <source>
        <dbReference type="EMBL" id="MVN33896.1"/>
    </source>
</evidence>
<evidence type="ECO:0000313" key="20">
    <source>
        <dbReference type="Proteomes" id="UP000436429"/>
    </source>
</evidence>
<evidence type="ECO:0000256" key="1">
    <source>
        <dbReference type="ARBA" id="ARBA00004651"/>
    </source>
</evidence>
<dbReference type="Proteomes" id="UP000436429">
    <property type="component" value="Unassembled WGS sequence"/>
</dbReference>
<evidence type="ECO:0000313" key="17">
    <source>
        <dbReference type="Proteomes" id="UP000253915"/>
    </source>
</evidence>
<dbReference type="OMA" id="PRIKYGA"/>
<dbReference type="Pfam" id="PF00528">
    <property type="entry name" value="BPD_transp_1"/>
    <property type="match status" value="1"/>
</dbReference>
<keyword evidence="2 7" id="KW-0813">Transport</keyword>
<feature type="transmembrane region" description="Helical" evidence="7">
    <location>
        <begin position="9"/>
        <end position="31"/>
    </location>
</feature>
<dbReference type="Proteomes" id="UP000253857">
    <property type="component" value="Unassembled WGS sequence"/>
</dbReference>
<reference evidence="14" key="3">
    <citation type="submission" date="2019-06" db="EMBL/GenBank/DDBJ databases">
        <authorList>
            <person name="Bisanz J.E."/>
            <person name="Turnbaugh P.J."/>
        </authorList>
    </citation>
    <scope>NUCLEOTIDE SEQUENCE</scope>
    <source>
        <strain evidence="14">SECO-MT75m2</strain>
    </source>
</reference>
<evidence type="ECO:0000259" key="8">
    <source>
        <dbReference type="PROSITE" id="PS50928"/>
    </source>
</evidence>